<keyword evidence="4 7" id="KW-0863">Zinc-finger</keyword>
<reference evidence="9 10" key="1">
    <citation type="submission" date="2016-04" db="EMBL/GenBank/DDBJ databases">
        <title>A degradative enzymes factory behind the ericoid mycorrhizal symbiosis.</title>
        <authorList>
            <consortium name="DOE Joint Genome Institute"/>
            <person name="Martino E."/>
            <person name="Morin E."/>
            <person name="Grelet G."/>
            <person name="Kuo A."/>
            <person name="Kohler A."/>
            <person name="Daghino S."/>
            <person name="Barry K."/>
            <person name="Choi C."/>
            <person name="Cichocki N."/>
            <person name="Clum A."/>
            <person name="Copeland A."/>
            <person name="Hainaut M."/>
            <person name="Haridas S."/>
            <person name="Labutti K."/>
            <person name="Lindquist E."/>
            <person name="Lipzen A."/>
            <person name="Khouja H.-R."/>
            <person name="Murat C."/>
            <person name="Ohm R."/>
            <person name="Olson A."/>
            <person name="Spatafora J."/>
            <person name="Veneault-Fourrey C."/>
            <person name="Henrissat B."/>
            <person name="Grigoriev I."/>
            <person name="Martin F."/>
            <person name="Perotto S."/>
        </authorList>
    </citation>
    <scope>NUCLEOTIDE SEQUENCE [LARGE SCALE GENOMIC DNA]</scope>
    <source>
        <strain evidence="9 10">E</strain>
    </source>
</reference>
<dbReference type="GeneID" id="36596527"/>
<sequence>MENPHNLDRAKMSATININRISIYSLLNVDQSMISDASNVNRIMAALPNAGQFMISDLPIDLKKDSGMDKESMTSPTTKQALIPPQFAASAGKRGIKAKKHRCPECVNRFTTKDVLNVHIRSVHRRKRNHICGKCGYAFFAKSELKRHLRRKTPCQPAISKSGEITDDTSTTMEISNFRMEMNLESLGDLDMGGEETAPLPPLPLPGKYNFETSQEYIDLETPMPIVAGSGKGPSMFLNDIDSDDQAPPSPYQSALENVQTQTQIQSQAHLNLQLVFEGWLEEESQVPPSSPREIMDRLFQVGFKQLDLDDLEGAENESETEVGREGEETSQVYPEPRVIKGKFECHVCKRAFSYRGNLHQHLNGGHTPHHCAVEGCIEAFRLESELRAHIMEIHYGMENTYAWSVSVHSSSNSIAADT</sequence>
<accession>A0A2J6TDV1</accession>
<dbReference type="InterPro" id="IPR013087">
    <property type="entry name" value="Znf_C2H2_type"/>
</dbReference>
<evidence type="ECO:0000313" key="9">
    <source>
        <dbReference type="EMBL" id="PMD61183.1"/>
    </source>
</evidence>
<evidence type="ECO:0000256" key="2">
    <source>
        <dbReference type="ARBA" id="ARBA00022723"/>
    </source>
</evidence>
<feature type="domain" description="C2H2-type" evidence="8">
    <location>
        <begin position="130"/>
        <end position="157"/>
    </location>
</feature>
<dbReference type="PANTHER" id="PTHR24388">
    <property type="entry name" value="ZINC FINGER PROTEIN"/>
    <property type="match status" value="1"/>
</dbReference>
<dbReference type="Proteomes" id="UP000235371">
    <property type="component" value="Unassembled WGS sequence"/>
</dbReference>
<dbReference type="PANTHER" id="PTHR24388:SF54">
    <property type="entry name" value="PROTEIN ESCARGOT"/>
    <property type="match status" value="1"/>
</dbReference>
<dbReference type="GO" id="GO:0000978">
    <property type="term" value="F:RNA polymerase II cis-regulatory region sequence-specific DNA binding"/>
    <property type="evidence" value="ECO:0007669"/>
    <property type="project" value="TreeGrafter"/>
</dbReference>
<feature type="domain" description="C2H2-type" evidence="8">
    <location>
        <begin position="101"/>
        <end position="129"/>
    </location>
</feature>
<keyword evidence="2" id="KW-0479">Metal-binding</keyword>
<dbReference type="InterPro" id="IPR050527">
    <property type="entry name" value="Snail/Krueppel_Znf"/>
</dbReference>
<dbReference type="Gene3D" id="3.30.160.60">
    <property type="entry name" value="Classic Zinc Finger"/>
    <property type="match status" value="2"/>
</dbReference>
<dbReference type="SUPFAM" id="SSF57667">
    <property type="entry name" value="beta-beta-alpha zinc fingers"/>
    <property type="match status" value="1"/>
</dbReference>
<evidence type="ECO:0000256" key="3">
    <source>
        <dbReference type="ARBA" id="ARBA00022737"/>
    </source>
</evidence>
<dbReference type="PROSITE" id="PS00028">
    <property type="entry name" value="ZINC_FINGER_C2H2_1"/>
    <property type="match status" value="3"/>
</dbReference>
<feature type="domain" description="C2H2-type" evidence="8">
    <location>
        <begin position="344"/>
        <end position="368"/>
    </location>
</feature>
<comment type="subcellular location">
    <subcellularLocation>
        <location evidence="1">Nucleus</location>
    </subcellularLocation>
</comment>
<dbReference type="RefSeq" id="XP_024738087.1">
    <property type="nucleotide sequence ID" value="XM_024888451.1"/>
</dbReference>
<dbReference type="GO" id="GO:0000981">
    <property type="term" value="F:DNA-binding transcription factor activity, RNA polymerase II-specific"/>
    <property type="evidence" value="ECO:0007669"/>
    <property type="project" value="TreeGrafter"/>
</dbReference>
<keyword evidence="5" id="KW-0862">Zinc</keyword>
<evidence type="ECO:0000256" key="1">
    <source>
        <dbReference type="ARBA" id="ARBA00004123"/>
    </source>
</evidence>
<dbReference type="SMART" id="SM00355">
    <property type="entry name" value="ZnF_C2H2"/>
    <property type="match status" value="4"/>
</dbReference>
<dbReference type="InParanoid" id="A0A2J6TDV1"/>
<keyword evidence="6" id="KW-0539">Nucleus</keyword>
<dbReference type="EMBL" id="KZ613786">
    <property type="protein sequence ID" value="PMD61183.1"/>
    <property type="molecule type" value="Genomic_DNA"/>
</dbReference>
<name>A0A2J6TDV1_9HELO</name>
<dbReference type="PROSITE" id="PS50157">
    <property type="entry name" value="ZINC_FINGER_C2H2_2"/>
    <property type="match status" value="4"/>
</dbReference>
<evidence type="ECO:0000259" key="8">
    <source>
        <dbReference type="PROSITE" id="PS50157"/>
    </source>
</evidence>
<dbReference type="AlphaFoldDB" id="A0A2J6TDV1"/>
<evidence type="ECO:0000256" key="6">
    <source>
        <dbReference type="ARBA" id="ARBA00023242"/>
    </source>
</evidence>
<evidence type="ECO:0000256" key="7">
    <source>
        <dbReference type="PROSITE-ProRule" id="PRU00042"/>
    </source>
</evidence>
<evidence type="ECO:0000256" key="4">
    <source>
        <dbReference type="ARBA" id="ARBA00022771"/>
    </source>
</evidence>
<keyword evidence="3" id="KW-0677">Repeat</keyword>
<evidence type="ECO:0000313" key="10">
    <source>
        <dbReference type="Proteomes" id="UP000235371"/>
    </source>
</evidence>
<gene>
    <name evidence="9" type="ORF">K444DRAFT_719251</name>
</gene>
<dbReference type="InterPro" id="IPR036236">
    <property type="entry name" value="Znf_C2H2_sf"/>
</dbReference>
<dbReference type="GO" id="GO:0008270">
    <property type="term" value="F:zinc ion binding"/>
    <property type="evidence" value="ECO:0007669"/>
    <property type="project" value="UniProtKB-KW"/>
</dbReference>
<feature type="domain" description="C2H2-type" evidence="8">
    <location>
        <begin position="370"/>
        <end position="400"/>
    </location>
</feature>
<dbReference type="Pfam" id="PF00096">
    <property type="entry name" value="zf-C2H2"/>
    <property type="match status" value="3"/>
</dbReference>
<proteinExistence type="predicted"/>
<keyword evidence="10" id="KW-1185">Reference proteome</keyword>
<dbReference type="GO" id="GO:0005634">
    <property type="term" value="C:nucleus"/>
    <property type="evidence" value="ECO:0007669"/>
    <property type="project" value="UniProtKB-SubCell"/>
</dbReference>
<evidence type="ECO:0000256" key="5">
    <source>
        <dbReference type="ARBA" id="ARBA00022833"/>
    </source>
</evidence>
<dbReference type="OrthoDB" id="6077919at2759"/>
<organism evidence="9 10">
    <name type="scientific">Hyaloscypha bicolor E</name>
    <dbReference type="NCBI Taxonomy" id="1095630"/>
    <lineage>
        <taxon>Eukaryota</taxon>
        <taxon>Fungi</taxon>
        <taxon>Dikarya</taxon>
        <taxon>Ascomycota</taxon>
        <taxon>Pezizomycotina</taxon>
        <taxon>Leotiomycetes</taxon>
        <taxon>Helotiales</taxon>
        <taxon>Hyaloscyphaceae</taxon>
        <taxon>Hyaloscypha</taxon>
        <taxon>Hyaloscypha bicolor</taxon>
    </lineage>
</organism>
<protein>
    <recommendedName>
        <fullName evidence="8">C2H2-type domain-containing protein</fullName>
    </recommendedName>
</protein>